<feature type="signal peptide" evidence="1">
    <location>
        <begin position="1"/>
        <end position="22"/>
    </location>
</feature>
<feature type="chain" id="PRO_5021854641" evidence="1">
    <location>
        <begin position="23"/>
        <end position="159"/>
    </location>
</feature>
<dbReference type="Pfam" id="PF10722">
    <property type="entry name" value="YbjN"/>
    <property type="match status" value="1"/>
</dbReference>
<dbReference type="Proteomes" id="UP000321583">
    <property type="component" value="Unassembled WGS sequence"/>
</dbReference>
<keyword evidence="3" id="KW-1185">Reference proteome</keyword>
<gene>
    <name evidence="2" type="ORF">L613_001300000430</name>
</gene>
<protein>
    <submittedName>
        <fullName evidence="2">Putative sensory transduction regulator</fullName>
    </submittedName>
</protein>
<comment type="caution">
    <text evidence="2">The sequence shown here is derived from an EMBL/GenBank/DDBJ whole genome shotgun (WGS) entry which is preliminary data.</text>
</comment>
<dbReference type="RefSeq" id="WP_019397841.1">
    <property type="nucleotide sequence ID" value="NZ_VLJS01000035.1"/>
</dbReference>
<proteinExistence type="predicted"/>
<dbReference type="EMBL" id="VLJS01000035">
    <property type="protein sequence ID" value="TWH16211.1"/>
    <property type="molecule type" value="Genomic_DNA"/>
</dbReference>
<organism evidence="2 3">
    <name type="scientific">Pseudoxanthomonas taiwanensis J19</name>
    <dbReference type="NCBI Taxonomy" id="935569"/>
    <lineage>
        <taxon>Bacteria</taxon>
        <taxon>Pseudomonadati</taxon>
        <taxon>Pseudomonadota</taxon>
        <taxon>Gammaproteobacteria</taxon>
        <taxon>Lysobacterales</taxon>
        <taxon>Lysobacteraceae</taxon>
        <taxon>Pseudoxanthomonas</taxon>
    </lineage>
</organism>
<keyword evidence="1" id="KW-0732">Signal</keyword>
<evidence type="ECO:0000313" key="3">
    <source>
        <dbReference type="Proteomes" id="UP000321583"/>
    </source>
</evidence>
<dbReference type="AlphaFoldDB" id="A0A562E2Z5"/>
<evidence type="ECO:0000313" key="2">
    <source>
        <dbReference type="EMBL" id="TWH16211.1"/>
    </source>
</evidence>
<reference evidence="2 3" key="1">
    <citation type="submission" date="2019-07" db="EMBL/GenBank/DDBJ databases">
        <title>Genome sequencing of lignin-degrading bacterial isolates.</title>
        <authorList>
            <person name="Gladden J."/>
        </authorList>
    </citation>
    <scope>NUCLEOTIDE SEQUENCE [LARGE SCALE GENOMIC DNA]</scope>
    <source>
        <strain evidence="2 3">J19</strain>
    </source>
</reference>
<evidence type="ECO:0000256" key="1">
    <source>
        <dbReference type="SAM" id="SignalP"/>
    </source>
</evidence>
<accession>A0A562E2Z5</accession>
<sequence>MLDKAKTRLLGAVLVLASPLLAAEASAERISGREALAVMRAMDLSPELGTDSHGDPQIEFMIEGLHARLNFYDCKKQDGRCGSLQLETALDLEDGTSLRAANEFNQKYRYVRLYLDHEMDPYLQFDFEVLHTDAKSHLESQIELYGKLLRDFKDAMGYY</sequence>
<dbReference type="InterPro" id="IPR019660">
    <property type="entry name" value="Put_sensory_transdc_reg_YbjN"/>
</dbReference>
<name>A0A562E2Z5_9GAMM</name>
<dbReference type="OrthoDB" id="5975793at2"/>